<dbReference type="Gene3D" id="3.40.190.10">
    <property type="entry name" value="Periplasmic binding protein-like II"/>
    <property type="match status" value="1"/>
</dbReference>
<dbReference type="SUPFAM" id="SSF53850">
    <property type="entry name" value="Periplasmic binding protein-like II"/>
    <property type="match status" value="1"/>
</dbReference>
<comment type="caution">
    <text evidence="5">The sequence shown here is derived from an EMBL/GenBank/DDBJ whole genome shotgun (WGS) entry which is preliminary data.</text>
</comment>
<evidence type="ECO:0000313" key="5">
    <source>
        <dbReference type="EMBL" id="GIG06657.1"/>
    </source>
</evidence>
<evidence type="ECO:0000259" key="4">
    <source>
        <dbReference type="Pfam" id="PF00496"/>
    </source>
</evidence>
<dbReference type="Proteomes" id="UP000630887">
    <property type="component" value="Unassembled WGS sequence"/>
</dbReference>
<evidence type="ECO:0000256" key="1">
    <source>
        <dbReference type="ARBA" id="ARBA00005695"/>
    </source>
</evidence>
<dbReference type="InterPro" id="IPR000914">
    <property type="entry name" value="SBP_5_dom"/>
</dbReference>
<dbReference type="GO" id="GO:1904680">
    <property type="term" value="F:peptide transmembrane transporter activity"/>
    <property type="evidence" value="ECO:0007669"/>
    <property type="project" value="TreeGrafter"/>
</dbReference>
<proteinExistence type="inferred from homology"/>
<accession>A0A8J3KPD9</accession>
<keyword evidence="6" id="KW-1185">Reference proteome</keyword>
<dbReference type="EMBL" id="BONI01000026">
    <property type="protein sequence ID" value="GIG06657.1"/>
    <property type="molecule type" value="Genomic_DNA"/>
</dbReference>
<comment type="similarity">
    <text evidence="1">Belongs to the bacterial solute-binding protein 5 family.</text>
</comment>
<name>A0A8J3KPD9_9ACTN</name>
<dbReference type="Pfam" id="PF00496">
    <property type="entry name" value="SBP_bac_5"/>
    <property type="match status" value="1"/>
</dbReference>
<dbReference type="GO" id="GO:0015833">
    <property type="term" value="P:peptide transport"/>
    <property type="evidence" value="ECO:0007669"/>
    <property type="project" value="TreeGrafter"/>
</dbReference>
<dbReference type="InterPro" id="IPR039424">
    <property type="entry name" value="SBP_5"/>
</dbReference>
<dbReference type="PANTHER" id="PTHR30290">
    <property type="entry name" value="PERIPLASMIC BINDING COMPONENT OF ABC TRANSPORTER"/>
    <property type="match status" value="1"/>
</dbReference>
<reference evidence="5 6" key="1">
    <citation type="submission" date="2021-01" db="EMBL/GenBank/DDBJ databases">
        <title>Whole genome shotgun sequence of Catellatospora coxensis NBRC 107359.</title>
        <authorList>
            <person name="Komaki H."/>
            <person name="Tamura T."/>
        </authorList>
    </citation>
    <scope>NUCLEOTIDE SEQUENCE [LARGE SCALE GENOMIC DNA]</scope>
    <source>
        <strain evidence="5 6">NBRC 107359</strain>
    </source>
</reference>
<dbReference type="RefSeq" id="WP_203693026.1">
    <property type="nucleotide sequence ID" value="NZ_BAAALC010000035.1"/>
</dbReference>
<sequence length="468" mass="50542">MNSIVVAVEDAITQLSPDGWRTLADCQVGRHLYPGILTTPRGHRRRRGQAAAWSASADGTLWRIDVPPGRAFQDGTAVDADAVAFNLIRRLVPMLGLYTDVEQVDSDGTSVTVRTHQPLASLPARLALAQAALVSPPSWERGAAVGSGYRLVDVGHDQITMAKPQAEHPGPQTIIMRTFRDGAATWEALASGLVDVAYECPYEVIKLSARSGIVDGVRVRTCPSLSINMLVFNTVESAARSRGLRRRAAAAIDPAAVLARAHQGVGQVPRGPVAPCSRFERANDGHNRPDAAGPGGRPTLGLVAEAAYNPVAIDMLCHQLAEAGIACRPELLPPGELIKRLRLRQFDMALVGAAVSDDPDIFLTECFHSRGRSNYSGIRDKVVDDALLQARTTLDPQRRLQAYQRAVARLSHLVPAVYLRNGASVVASRPHVHGLRPHPDHLLRLEDVHLRDDSALAGSRRRDRTPAA</sequence>
<gene>
    <name evidence="5" type="ORF">Cco03nite_33570</name>
</gene>
<organism evidence="5 6">
    <name type="scientific">Catellatospora coxensis</name>
    <dbReference type="NCBI Taxonomy" id="310354"/>
    <lineage>
        <taxon>Bacteria</taxon>
        <taxon>Bacillati</taxon>
        <taxon>Actinomycetota</taxon>
        <taxon>Actinomycetes</taxon>
        <taxon>Micromonosporales</taxon>
        <taxon>Micromonosporaceae</taxon>
        <taxon>Catellatospora</taxon>
    </lineage>
</organism>
<keyword evidence="2" id="KW-0813">Transport</keyword>
<protein>
    <recommendedName>
        <fullName evidence="4">Solute-binding protein family 5 domain-containing protein</fullName>
    </recommendedName>
</protein>
<dbReference type="PANTHER" id="PTHR30290:SF9">
    <property type="entry name" value="OLIGOPEPTIDE-BINDING PROTEIN APPA"/>
    <property type="match status" value="1"/>
</dbReference>
<keyword evidence="3" id="KW-0732">Signal</keyword>
<evidence type="ECO:0000313" key="6">
    <source>
        <dbReference type="Proteomes" id="UP000630887"/>
    </source>
</evidence>
<dbReference type="Gene3D" id="3.10.105.10">
    <property type="entry name" value="Dipeptide-binding Protein, Domain 3"/>
    <property type="match status" value="1"/>
</dbReference>
<dbReference type="AlphaFoldDB" id="A0A8J3KPD9"/>
<evidence type="ECO:0000256" key="3">
    <source>
        <dbReference type="ARBA" id="ARBA00022729"/>
    </source>
</evidence>
<evidence type="ECO:0000256" key="2">
    <source>
        <dbReference type="ARBA" id="ARBA00022448"/>
    </source>
</evidence>
<feature type="domain" description="Solute-binding protein family 5" evidence="4">
    <location>
        <begin position="50"/>
        <end position="372"/>
    </location>
</feature>